<keyword evidence="4" id="KW-1185">Reference proteome</keyword>
<reference evidence="3 4" key="1">
    <citation type="submission" date="2017-03" db="EMBL/GenBank/DDBJ databases">
        <authorList>
            <person name="Afonso C.L."/>
            <person name="Miller P.J."/>
            <person name="Scott M.A."/>
            <person name="Spackman E."/>
            <person name="Goraichik I."/>
            <person name="Dimitrov K.M."/>
            <person name="Suarez D.L."/>
            <person name="Swayne D.E."/>
        </authorList>
    </citation>
    <scope>NUCLEOTIDE SEQUENCE [LARGE SCALE GENOMIC DNA]</scope>
    <source>
        <strain evidence="3 4">CECT 8625</strain>
    </source>
</reference>
<organism evidence="3 4">
    <name type="scientific">Roseivivax jejudonensis</name>
    <dbReference type="NCBI Taxonomy" id="1529041"/>
    <lineage>
        <taxon>Bacteria</taxon>
        <taxon>Pseudomonadati</taxon>
        <taxon>Pseudomonadota</taxon>
        <taxon>Alphaproteobacteria</taxon>
        <taxon>Rhodobacterales</taxon>
        <taxon>Roseobacteraceae</taxon>
        <taxon>Roseivivax</taxon>
    </lineage>
</organism>
<evidence type="ECO:0000256" key="1">
    <source>
        <dbReference type="SAM" id="SignalP"/>
    </source>
</evidence>
<dbReference type="InterPro" id="IPR011042">
    <property type="entry name" value="6-blade_b-propeller_TolB-like"/>
</dbReference>
<dbReference type="PROSITE" id="PS51257">
    <property type="entry name" value="PROKAR_LIPOPROTEIN"/>
    <property type="match status" value="1"/>
</dbReference>
<evidence type="ECO:0000313" key="3">
    <source>
        <dbReference type="EMBL" id="SLN21832.1"/>
    </source>
</evidence>
<sequence length="296" mass="32143">MFRRPRRALSAGLLLLLAISCSAGPPGGAELVSETAWTGDDRAFGGFSAIEVSADGSGFVAISDRGRMVDGTLERDAQGTITAIAHGPLLTLQMADGRPIRGEAADAEGLAIRGSHRFVSFEGHHRVLRLDAEGVASPLPRPPAFEEMHVNSGLEALAVDAQGSLYAVPETTGEATRPFPLWRYAGGRWRVIAEIPRRGGFRPVGADIGPDGRLYLLERAFTGFGFRSRVRRFTLGPGAPDNETELLRSAIFQHDNLEGLAVWRDASGRLRLTMVSDDNFNPLQRTEIVEYRLPRD</sequence>
<dbReference type="Gene3D" id="2.120.10.30">
    <property type="entry name" value="TolB, C-terminal domain"/>
    <property type="match status" value="1"/>
</dbReference>
<proteinExistence type="predicted"/>
<dbReference type="Pfam" id="PF13449">
    <property type="entry name" value="Phytase-like"/>
    <property type="match status" value="1"/>
</dbReference>
<evidence type="ECO:0000259" key="2">
    <source>
        <dbReference type="Pfam" id="PF13449"/>
    </source>
</evidence>
<dbReference type="OrthoDB" id="9798693at2"/>
<feature type="domain" description="Phytase-like" evidence="2">
    <location>
        <begin position="43"/>
        <end position="280"/>
    </location>
</feature>
<dbReference type="InterPro" id="IPR027372">
    <property type="entry name" value="Phytase-like_dom"/>
</dbReference>
<dbReference type="InterPro" id="IPR014567">
    <property type="entry name" value="UCP031900"/>
</dbReference>
<dbReference type="RefSeq" id="WP_085790549.1">
    <property type="nucleotide sequence ID" value="NZ_FWFK01000001.1"/>
</dbReference>
<dbReference type="Proteomes" id="UP000193570">
    <property type="component" value="Unassembled WGS sequence"/>
</dbReference>
<keyword evidence="1" id="KW-0732">Signal</keyword>
<accession>A0A1X6YI34</accession>
<evidence type="ECO:0000313" key="4">
    <source>
        <dbReference type="Proteomes" id="UP000193570"/>
    </source>
</evidence>
<name>A0A1X6YI34_9RHOB</name>
<protein>
    <recommendedName>
        <fullName evidence="2">Phytase-like domain-containing protein</fullName>
    </recommendedName>
</protein>
<dbReference type="PIRSF" id="PIRSF031900">
    <property type="entry name" value="UCP031900"/>
    <property type="match status" value="1"/>
</dbReference>
<gene>
    <name evidence="3" type="ORF">ROJ8625_00837</name>
</gene>
<dbReference type="EMBL" id="FWFK01000001">
    <property type="protein sequence ID" value="SLN21832.1"/>
    <property type="molecule type" value="Genomic_DNA"/>
</dbReference>
<dbReference type="AlphaFoldDB" id="A0A1X6YI34"/>
<feature type="signal peptide" evidence="1">
    <location>
        <begin position="1"/>
        <end position="23"/>
    </location>
</feature>
<feature type="chain" id="PRO_5010862245" description="Phytase-like domain-containing protein" evidence="1">
    <location>
        <begin position="24"/>
        <end position="296"/>
    </location>
</feature>
<dbReference type="SUPFAM" id="SSF101898">
    <property type="entry name" value="NHL repeat"/>
    <property type="match status" value="1"/>
</dbReference>